<dbReference type="Proteomes" id="UP000494165">
    <property type="component" value="Unassembled WGS sequence"/>
</dbReference>
<protein>
    <submittedName>
        <fullName evidence="1">Uncharacterized protein</fullName>
    </submittedName>
</protein>
<reference evidence="1 2" key="1">
    <citation type="submission" date="2020-04" db="EMBL/GenBank/DDBJ databases">
        <authorList>
            <person name="Alioto T."/>
            <person name="Alioto T."/>
            <person name="Gomez Garrido J."/>
        </authorList>
    </citation>
    <scope>NUCLEOTIDE SEQUENCE [LARGE SCALE GENOMIC DNA]</scope>
</reference>
<evidence type="ECO:0000313" key="1">
    <source>
        <dbReference type="EMBL" id="CAB3384049.1"/>
    </source>
</evidence>
<name>A0A8S1DNL3_9INSE</name>
<proteinExistence type="predicted"/>
<comment type="caution">
    <text evidence="1">The sequence shown here is derived from an EMBL/GenBank/DDBJ whole genome shotgun (WGS) entry which is preliminary data.</text>
</comment>
<organism evidence="1 2">
    <name type="scientific">Cloeon dipterum</name>
    <dbReference type="NCBI Taxonomy" id="197152"/>
    <lineage>
        <taxon>Eukaryota</taxon>
        <taxon>Metazoa</taxon>
        <taxon>Ecdysozoa</taxon>
        <taxon>Arthropoda</taxon>
        <taxon>Hexapoda</taxon>
        <taxon>Insecta</taxon>
        <taxon>Pterygota</taxon>
        <taxon>Palaeoptera</taxon>
        <taxon>Ephemeroptera</taxon>
        <taxon>Pisciforma</taxon>
        <taxon>Baetidae</taxon>
        <taxon>Cloeon</taxon>
    </lineage>
</organism>
<gene>
    <name evidence="1" type="ORF">CLODIP_2_CD10307</name>
</gene>
<accession>A0A8S1DNL3</accession>
<evidence type="ECO:0000313" key="2">
    <source>
        <dbReference type="Proteomes" id="UP000494165"/>
    </source>
</evidence>
<dbReference type="AlphaFoldDB" id="A0A8S1DNL3"/>
<dbReference type="EMBL" id="CADEPI010000334">
    <property type="protein sequence ID" value="CAB3384049.1"/>
    <property type="molecule type" value="Genomic_DNA"/>
</dbReference>
<keyword evidence="2" id="KW-1185">Reference proteome</keyword>
<sequence>MYVEKKHFFQIPLSVNKMRSNKSICFLSCKTFSFMMSVRKFFDFFSCWQKKKVAVTEPEDYMPRCVYCRKIFTGTFDSRDPPPLTEAEAELVPRMCPYHFNMKYQRTPYSEPQDPNLICDMCTYFLRKYLRDCHLIGLEIRQFNGSI</sequence>